<evidence type="ECO:0000256" key="1">
    <source>
        <dbReference type="SAM" id="MobiDB-lite"/>
    </source>
</evidence>
<dbReference type="Proteomes" id="UP000011625">
    <property type="component" value="Unassembled WGS sequence"/>
</dbReference>
<protein>
    <submittedName>
        <fullName evidence="2">Uncharacterized protein</fullName>
    </submittedName>
</protein>
<gene>
    <name evidence="2" type="ORF">C450_20411</name>
</gene>
<reference evidence="2 3" key="1">
    <citation type="journal article" date="2014" name="PLoS Genet.">
        <title>Phylogenetically driven sequencing of extremely halophilic archaea reveals strategies for static and dynamic osmo-response.</title>
        <authorList>
            <person name="Becker E.A."/>
            <person name="Seitzer P.M."/>
            <person name="Tritt A."/>
            <person name="Larsen D."/>
            <person name="Krusor M."/>
            <person name="Yao A.I."/>
            <person name="Wu D."/>
            <person name="Madern D."/>
            <person name="Eisen J.A."/>
            <person name="Darling A.E."/>
            <person name="Facciotti M.T."/>
        </authorList>
    </citation>
    <scope>NUCLEOTIDE SEQUENCE [LARGE SCALE GENOMIC DNA]</scope>
    <source>
        <strain evidence="2 3">DSM 8989</strain>
    </source>
</reference>
<sequence>MGTKPQDSVWISRETAETTLTELNNLLDYADAQMETGGVRAAMDDLWHALEDDDDEPRTSVTSSGEFDKLAIDGVADGAVVIDHGRSPPRAIITTDGGEVPTDIIELPADNERNTGKSESGPETVATDGPASRGGN</sequence>
<name>M0MR43_9EURY</name>
<dbReference type="STRING" id="1227456.C450_20411"/>
<dbReference type="OrthoDB" id="215785at2157"/>
<keyword evidence="3" id="KW-1185">Reference proteome</keyword>
<proteinExistence type="predicted"/>
<feature type="region of interest" description="Disordered" evidence="1">
    <location>
        <begin position="82"/>
        <end position="136"/>
    </location>
</feature>
<dbReference type="AlphaFoldDB" id="M0MR43"/>
<evidence type="ECO:0000313" key="2">
    <source>
        <dbReference type="EMBL" id="EMA48076.1"/>
    </source>
</evidence>
<accession>M0MR43</accession>
<dbReference type="RefSeq" id="WP_005046899.1">
    <property type="nucleotide sequence ID" value="NZ_AOME01000105.1"/>
</dbReference>
<dbReference type="EMBL" id="AOME01000105">
    <property type="protein sequence ID" value="EMA48076.1"/>
    <property type="molecule type" value="Genomic_DNA"/>
</dbReference>
<dbReference type="PATRIC" id="fig|1227456.3.peg.4118"/>
<evidence type="ECO:0000313" key="3">
    <source>
        <dbReference type="Proteomes" id="UP000011625"/>
    </source>
</evidence>
<comment type="caution">
    <text evidence="2">The sequence shown here is derived from an EMBL/GenBank/DDBJ whole genome shotgun (WGS) entry which is preliminary data.</text>
</comment>
<organism evidence="2 3">
    <name type="scientific">Halococcus salifodinae DSM 8989</name>
    <dbReference type="NCBI Taxonomy" id="1227456"/>
    <lineage>
        <taxon>Archaea</taxon>
        <taxon>Methanobacteriati</taxon>
        <taxon>Methanobacteriota</taxon>
        <taxon>Stenosarchaea group</taxon>
        <taxon>Halobacteria</taxon>
        <taxon>Halobacteriales</taxon>
        <taxon>Halococcaceae</taxon>
        <taxon>Halococcus</taxon>
    </lineage>
</organism>